<proteinExistence type="predicted"/>
<evidence type="ECO:0008006" key="4">
    <source>
        <dbReference type="Google" id="ProtNLM"/>
    </source>
</evidence>
<feature type="compositionally biased region" description="Polar residues" evidence="1">
    <location>
        <begin position="304"/>
        <end position="322"/>
    </location>
</feature>
<name>A0AA43TU19_9LECA</name>
<reference evidence="2" key="1">
    <citation type="journal article" date="2023" name="Genome Biol. Evol.">
        <title>First Whole Genome Sequence and Flow Cytometry Genome Size Data for the Lichen-Forming Fungus Ramalina farinacea (Ascomycota).</title>
        <authorList>
            <person name="Llewellyn T."/>
            <person name="Mian S."/>
            <person name="Hill R."/>
            <person name="Leitch I.J."/>
            <person name="Gaya E."/>
        </authorList>
    </citation>
    <scope>NUCLEOTIDE SEQUENCE</scope>
    <source>
        <strain evidence="2">LIQ254RAFAR</strain>
    </source>
</reference>
<feature type="region of interest" description="Disordered" evidence="1">
    <location>
        <begin position="200"/>
        <end position="412"/>
    </location>
</feature>
<dbReference type="Proteomes" id="UP001161017">
    <property type="component" value="Unassembled WGS sequence"/>
</dbReference>
<sequence>MDVTDVVSIGGLGVVTVFIGLNKTPYTVHCEFLCRASSYFNDQIPPEHRLTTNGLEYAISKVDEDPKIADIFFLWIYTREYSLGSDVSEVPLPDACITQALRLYCFAVKLGVPDLSLRVLEELFGLMQKQRIQLKYSHLELVWEDEYTDCRLQTLVLLYIAYAPGALSYDQIDIYNWLRNHGSIAVDLLFMQKERYTNPNAGNPFDQSFPYKTFGENAPKEKAHEREGGQSNKHSQHQVQRKDNRPAGDKVTGAERNNANKKRKNNSKGGNDPQSRQKPVDQQTQGVSVNGNGLEITGNEKTQDTAVGDSSNQSANGPNGNDQHADEQKSGDVPNGNYQHADAQKTGEPSGNKRKVEVASSNDTSASKKARKRSDDVGGNKDGATPESSHKDLRRNPARRTVGDLRPYRGKV</sequence>
<feature type="compositionally biased region" description="Polar residues" evidence="1">
    <location>
        <begin position="272"/>
        <end position="291"/>
    </location>
</feature>
<organism evidence="2 3">
    <name type="scientific">Ramalina farinacea</name>
    <dbReference type="NCBI Taxonomy" id="258253"/>
    <lineage>
        <taxon>Eukaryota</taxon>
        <taxon>Fungi</taxon>
        <taxon>Dikarya</taxon>
        <taxon>Ascomycota</taxon>
        <taxon>Pezizomycotina</taxon>
        <taxon>Lecanoromycetes</taxon>
        <taxon>OSLEUM clade</taxon>
        <taxon>Lecanoromycetidae</taxon>
        <taxon>Lecanorales</taxon>
        <taxon>Lecanorineae</taxon>
        <taxon>Ramalinaceae</taxon>
        <taxon>Ramalina</taxon>
    </lineage>
</organism>
<accession>A0AA43TU19</accession>
<feature type="compositionally biased region" description="Basic and acidic residues" evidence="1">
    <location>
        <begin position="388"/>
        <end position="412"/>
    </location>
</feature>
<dbReference type="EMBL" id="JAPUFD010000007">
    <property type="protein sequence ID" value="MDI1488148.1"/>
    <property type="molecule type" value="Genomic_DNA"/>
</dbReference>
<evidence type="ECO:0000313" key="3">
    <source>
        <dbReference type="Proteomes" id="UP001161017"/>
    </source>
</evidence>
<comment type="caution">
    <text evidence="2">The sequence shown here is derived from an EMBL/GenBank/DDBJ whole genome shotgun (WGS) entry which is preliminary data.</text>
</comment>
<dbReference type="InterPro" id="IPR011333">
    <property type="entry name" value="SKP1/BTB/POZ_sf"/>
</dbReference>
<feature type="compositionally biased region" description="Basic and acidic residues" evidence="1">
    <location>
        <begin position="218"/>
        <end position="228"/>
    </location>
</feature>
<dbReference type="Gene3D" id="3.30.710.10">
    <property type="entry name" value="Potassium Channel Kv1.1, Chain A"/>
    <property type="match status" value="1"/>
</dbReference>
<keyword evidence="3" id="KW-1185">Reference proteome</keyword>
<gene>
    <name evidence="2" type="ORF">OHK93_007422</name>
</gene>
<dbReference type="AlphaFoldDB" id="A0AA43TU19"/>
<protein>
    <recommendedName>
        <fullName evidence="4">BTB domain-containing protein</fullName>
    </recommendedName>
</protein>
<evidence type="ECO:0000313" key="2">
    <source>
        <dbReference type="EMBL" id="MDI1488148.1"/>
    </source>
</evidence>
<evidence type="ECO:0000256" key="1">
    <source>
        <dbReference type="SAM" id="MobiDB-lite"/>
    </source>
</evidence>